<accession>A0A0J5P343</accession>
<evidence type="ECO:0000256" key="7">
    <source>
        <dbReference type="ARBA" id="ARBA00023136"/>
    </source>
</evidence>
<feature type="transmembrane region" description="Helical" evidence="8">
    <location>
        <begin position="65"/>
        <end position="87"/>
    </location>
</feature>
<dbReference type="GO" id="GO:0005524">
    <property type="term" value="F:ATP binding"/>
    <property type="evidence" value="ECO:0007669"/>
    <property type="project" value="UniProtKB-KW"/>
</dbReference>
<dbReference type="InterPro" id="IPR027417">
    <property type="entry name" value="P-loop_NTPase"/>
</dbReference>
<dbReference type="PROSITE" id="PS50893">
    <property type="entry name" value="ABC_TRANSPORTER_2"/>
    <property type="match status" value="1"/>
</dbReference>
<dbReference type="InterPro" id="IPR017871">
    <property type="entry name" value="ABC_transporter-like_CS"/>
</dbReference>
<evidence type="ECO:0000256" key="8">
    <source>
        <dbReference type="SAM" id="Phobius"/>
    </source>
</evidence>
<evidence type="ECO:0000256" key="2">
    <source>
        <dbReference type="ARBA" id="ARBA00022448"/>
    </source>
</evidence>
<dbReference type="SMART" id="SM00382">
    <property type="entry name" value="AAA"/>
    <property type="match status" value="1"/>
</dbReference>
<feature type="transmembrane region" description="Helical" evidence="8">
    <location>
        <begin position="182"/>
        <end position="202"/>
    </location>
</feature>
<dbReference type="Gene3D" id="1.20.1560.10">
    <property type="entry name" value="ABC transporter type 1, transmembrane domain"/>
    <property type="match status" value="1"/>
</dbReference>
<evidence type="ECO:0000256" key="6">
    <source>
        <dbReference type="ARBA" id="ARBA00022989"/>
    </source>
</evidence>
<feature type="transmembrane region" description="Helical" evidence="8">
    <location>
        <begin position="142"/>
        <end position="162"/>
    </location>
</feature>
<evidence type="ECO:0000313" key="11">
    <source>
        <dbReference type="EMBL" id="KMK50666.1"/>
    </source>
</evidence>
<reference evidence="11 12" key="1">
    <citation type="submission" date="2014-12" db="EMBL/GenBank/DDBJ databases">
        <title>Reclassification of Actinobacillus muris as Muribacter muris.</title>
        <authorList>
            <person name="Christensen H."/>
            <person name="Nicklas W."/>
            <person name="Bisgaard M."/>
        </authorList>
    </citation>
    <scope>NUCLEOTIDE SEQUENCE [LARGE SCALE GENOMIC DNA]</scope>
    <source>
        <strain evidence="11 12">Ackerman80-443D</strain>
    </source>
</reference>
<evidence type="ECO:0000259" key="10">
    <source>
        <dbReference type="PROSITE" id="PS50929"/>
    </source>
</evidence>
<keyword evidence="12" id="KW-1185">Reference proteome</keyword>
<evidence type="ECO:0000256" key="1">
    <source>
        <dbReference type="ARBA" id="ARBA00004651"/>
    </source>
</evidence>
<dbReference type="Proteomes" id="UP000036270">
    <property type="component" value="Unassembled WGS sequence"/>
</dbReference>
<evidence type="ECO:0000259" key="9">
    <source>
        <dbReference type="PROSITE" id="PS50893"/>
    </source>
</evidence>
<keyword evidence="2" id="KW-0813">Transport</keyword>
<keyword evidence="4" id="KW-0547">Nucleotide-binding</keyword>
<dbReference type="PATRIC" id="fig|67855.3.peg.2211"/>
<evidence type="ECO:0000256" key="5">
    <source>
        <dbReference type="ARBA" id="ARBA00022840"/>
    </source>
</evidence>
<dbReference type="Pfam" id="PF00005">
    <property type="entry name" value="ABC_tran"/>
    <property type="match status" value="1"/>
</dbReference>
<dbReference type="PANTHER" id="PTHR11384:SF59">
    <property type="entry name" value="LYSOSOMAL COBALAMIN TRANSPORTER ABCD4"/>
    <property type="match status" value="1"/>
</dbReference>
<keyword evidence="3 8" id="KW-0812">Transmembrane</keyword>
<dbReference type="Gene3D" id="3.40.50.300">
    <property type="entry name" value="P-loop containing nucleotide triphosphate hydrolases"/>
    <property type="match status" value="1"/>
</dbReference>
<dbReference type="Pfam" id="PF06472">
    <property type="entry name" value="ABC_membrane_2"/>
    <property type="match status" value="1"/>
</dbReference>
<keyword evidence="7 8" id="KW-0472">Membrane</keyword>
<dbReference type="PROSITE" id="PS00211">
    <property type="entry name" value="ABC_TRANSPORTER_1"/>
    <property type="match status" value="1"/>
</dbReference>
<dbReference type="AlphaFoldDB" id="A0A0J5P343"/>
<dbReference type="GO" id="GO:0005886">
    <property type="term" value="C:plasma membrane"/>
    <property type="evidence" value="ECO:0007669"/>
    <property type="project" value="UniProtKB-SubCell"/>
</dbReference>
<feature type="domain" description="ABC transporter" evidence="9">
    <location>
        <begin position="358"/>
        <end position="549"/>
    </location>
</feature>
<dbReference type="GO" id="GO:0016887">
    <property type="term" value="F:ATP hydrolysis activity"/>
    <property type="evidence" value="ECO:0007669"/>
    <property type="project" value="InterPro"/>
</dbReference>
<gene>
    <name evidence="11" type="ORF">RO21_10435</name>
</gene>
<name>A0A0J5P343_9PAST</name>
<feature type="domain" description="ABC transmembrane type-1" evidence="10">
    <location>
        <begin position="24"/>
        <end position="326"/>
    </location>
</feature>
<comment type="caution">
    <text evidence="11">The sequence shown here is derived from an EMBL/GenBank/DDBJ whole genome shotgun (WGS) entry which is preliminary data.</text>
</comment>
<comment type="subcellular location">
    <subcellularLocation>
        <location evidence="1">Cell membrane</location>
        <topology evidence="1">Multi-pass membrane protein</topology>
    </subcellularLocation>
</comment>
<feature type="transmembrane region" description="Helical" evidence="8">
    <location>
        <begin position="21"/>
        <end position="45"/>
    </location>
</feature>
<sequence>MEVLFQFFKLAKPFWFNRKHWLDWLLLILIISLALAIINVSVWLAEWNKAFFDALAVFNAEIMPNLIATYIGYIALVVLFIVSSSWLNKVLVFRWRAHLTEQFQYNWLQSHTHYQLQFNTQIDNPDQRIAEDIYLLADKTIYLFKSFVMNVAKLGAFIVILWSMSGVQVFQFGHQSITIHGYLVWVALIYSAVCTWVMHLIGRKLKYLNIDRQHREADYRATLLRIRDNSEQIALYCGEERERARLMDRFDYIKQNWWELIKRELKVDIFSSVYVRISMFIPLFATLPMYLARTMTMGDMMQTRSAFGNVQDGFGWFMDYYENLIEWSAIVKRLADFDQALKRVELGQEVRSAEEPSIDIYDLTVRTPEGQVLFTNFNANLTACHWVLLEGNSGVGKSTLLKVLAGLWQNYEGRFNVKAGSFLFLPQKPYLPEDSLRATLSYPSQTLFDDQLLKAALVQVGLSHLTDKLSETSEWNKWLSGGEQQRLSLARALLQRPQLLLLDEATSHLDEESALGLMQVLRQSLPSSLCITVSHQSAVQQLFERKLVL</sequence>
<dbReference type="STRING" id="67855.RO21_10435"/>
<dbReference type="InterPro" id="IPR050835">
    <property type="entry name" value="ABC_transporter_sub-D"/>
</dbReference>
<keyword evidence="6 8" id="KW-1133">Transmembrane helix</keyword>
<organism evidence="11 12">
    <name type="scientific">Muribacter muris</name>
    <dbReference type="NCBI Taxonomy" id="67855"/>
    <lineage>
        <taxon>Bacteria</taxon>
        <taxon>Pseudomonadati</taxon>
        <taxon>Pseudomonadota</taxon>
        <taxon>Gammaproteobacteria</taxon>
        <taxon>Pasteurellales</taxon>
        <taxon>Pasteurellaceae</taxon>
        <taxon>Muribacter</taxon>
    </lineage>
</organism>
<dbReference type="InterPro" id="IPR036640">
    <property type="entry name" value="ABC1_TM_sf"/>
</dbReference>
<dbReference type="InterPro" id="IPR011527">
    <property type="entry name" value="ABC1_TM_dom"/>
</dbReference>
<dbReference type="RefSeq" id="WP_047977723.1">
    <property type="nucleotide sequence ID" value="NZ_JWIZ01000078.1"/>
</dbReference>
<proteinExistence type="predicted"/>
<protein>
    <submittedName>
        <fullName evidence="11">ABC transporter ATP-binding protein</fullName>
    </submittedName>
</protein>
<dbReference type="SUPFAM" id="SSF90123">
    <property type="entry name" value="ABC transporter transmembrane region"/>
    <property type="match status" value="1"/>
</dbReference>
<dbReference type="PANTHER" id="PTHR11384">
    <property type="entry name" value="ATP-BINDING CASSETTE, SUB-FAMILY D MEMBER"/>
    <property type="match status" value="1"/>
</dbReference>
<dbReference type="GO" id="GO:0140359">
    <property type="term" value="F:ABC-type transporter activity"/>
    <property type="evidence" value="ECO:0007669"/>
    <property type="project" value="InterPro"/>
</dbReference>
<dbReference type="InterPro" id="IPR003439">
    <property type="entry name" value="ABC_transporter-like_ATP-bd"/>
</dbReference>
<feature type="transmembrane region" description="Helical" evidence="8">
    <location>
        <begin position="273"/>
        <end position="292"/>
    </location>
</feature>
<dbReference type="PROSITE" id="PS50929">
    <property type="entry name" value="ABC_TM1F"/>
    <property type="match status" value="1"/>
</dbReference>
<keyword evidence="5 11" id="KW-0067">ATP-binding</keyword>
<evidence type="ECO:0000256" key="4">
    <source>
        <dbReference type="ARBA" id="ARBA00022741"/>
    </source>
</evidence>
<evidence type="ECO:0000256" key="3">
    <source>
        <dbReference type="ARBA" id="ARBA00022692"/>
    </source>
</evidence>
<dbReference type="SUPFAM" id="SSF52540">
    <property type="entry name" value="P-loop containing nucleoside triphosphate hydrolases"/>
    <property type="match status" value="1"/>
</dbReference>
<dbReference type="EMBL" id="JWIZ01000078">
    <property type="protein sequence ID" value="KMK50666.1"/>
    <property type="molecule type" value="Genomic_DNA"/>
</dbReference>
<dbReference type="InterPro" id="IPR003593">
    <property type="entry name" value="AAA+_ATPase"/>
</dbReference>
<evidence type="ECO:0000313" key="12">
    <source>
        <dbReference type="Proteomes" id="UP000036270"/>
    </source>
</evidence>